<dbReference type="Proteomes" id="UP000308549">
    <property type="component" value="Unassembled WGS sequence"/>
</dbReference>
<proteinExistence type="predicted"/>
<evidence type="ECO:0000256" key="1">
    <source>
        <dbReference type="SAM" id="SignalP"/>
    </source>
</evidence>
<organism evidence="2 3">
    <name type="scientific">Salinomyces thailandicus</name>
    <dbReference type="NCBI Taxonomy" id="706561"/>
    <lineage>
        <taxon>Eukaryota</taxon>
        <taxon>Fungi</taxon>
        <taxon>Dikarya</taxon>
        <taxon>Ascomycota</taxon>
        <taxon>Pezizomycotina</taxon>
        <taxon>Dothideomycetes</taxon>
        <taxon>Dothideomycetidae</taxon>
        <taxon>Mycosphaerellales</taxon>
        <taxon>Teratosphaeriaceae</taxon>
        <taxon>Salinomyces</taxon>
    </lineage>
</organism>
<dbReference type="AlphaFoldDB" id="A0A4U0TS62"/>
<dbReference type="Gene3D" id="3.40.50.1820">
    <property type="entry name" value="alpha/beta hydrolase"/>
    <property type="match status" value="1"/>
</dbReference>
<evidence type="ECO:0000313" key="2">
    <source>
        <dbReference type="EMBL" id="TKA24974.1"/>
    </source>
</evidence>
<evidence type="ECO:0000313" key="3">
    <source>
        <dbReference type="Proteomes" id="UP000308549"/>
    </source>
</evidence>
<feature type="chain" id="PRO_5020608772" description="Lipase B" evidence="1">
    <location>
        <begin position="21"/>
        <end position="469"/>
    </location>
</feature>
<protein>
    <recommendedName>
        <fullName evidence="4">Lipase B</fullName>
    </recommendedName>
</protein>
<dbReference type="EMBL" id="NAJL01000039">
    <property type="protein sequence ID" value="TKA24974.1"/>
    <property type="molecule type" value="Genomic_DNA"/>
</dbReference>
<comment type="caution">
    <text evidence="2">The sequence shown here is derived from an EMBL/GenBank/DDBJ whole genome shotgun (WGS) entry which is preliminary data.</text>
</comment>
<dbReference type="InterPro" id="IPR053228">
    <property type="entry name" value="Stereospecific_Lipase"/>
</dbReference>
<dbReference type="OrthoDB" id="4605274at2759"/>
<dbReference type="InterPro" id="IPR029058">
    <property type="entry name" value="AB_hydrolase_fold"/>
</dbReference>
<dbReference type="SUPFAM" id="SSF53474">
    <property type="entry name" value="alpha/beta-Hydrolases"/>
    <property type="match status" value="1"/>
</dbReference>
<dbReference type="PANTHER" id="PTHR37574:SF1">
    <property type="entry name" value="LIPASE B"/>
    <property type="match status" value="1"/>
</dbReference>
<sequence>MYAFLTHLAIAGSLIQAGVSLPTESPTQAELEERGLIGDVLGDLTGVVGGALAELQDLGPGNGVPLKDVISTLKSVKPTATPTSPSQALAALSSIYQASPTPNNIYAAVGKVVADGLSGEDVEDVLDFLNGFKTDENSFDNDNPKEASVSVYPKASSEDAPYDLSEAKLRAAIHIPDTFQYGAEGAPQPAILVPGTGDSGYTTFQGNLIPLLQGSTVADPVWLNIPGYMLDDAQGNAEYIAYAINYIYGISNQRKVAVIGWSQGNLGAHWATKYWPSTRAKISDHVAFSADYHGTYLATLLALGEPLPPSLLQQAYNSQFIQTVRANGGDSAYVPTTNIYSGFYDEIVMPQSGTGASAYLKDANNVGVSNNEVQKICPNQPAGGLYLHEGTMYNSLAYSLLLDALANDGPGQPSRLDLDTVCSYALTPGLGLGDLLVTEQSVTIAVTNIGIYPDSVAKEPAIKSYAHAQ</sequence>
<accession>A0A4U0TS62</accession>
<gene>
    <name evidence="2" type="ORF">B0A50_06072</name>
</gene>
<keyword evidence="1" id="KW-0732">Signal</keyword>
<reference evidence="2 3" key="1">
    <citation type="submission" date="2017-03" db="EMBL/GenBank/DDBJ databases">
        <title>Genomes of endolithic fungi from Antarctica.</title>
        <authorList>
            <person name="Coleine C."/>
            <person name="Masonjones S."/>
            <person name="Stajich J.E."/>
        </authorList>
    </citation>
    <scope>NUCLEOTIDE SEQUENCE [LARGE SCALE GENOMIC DNA]</scope>
    <source>
        <strain evidence="2 3">CCFEE 6315</strain>
    </source>
</reference>
<evidence type="ECO:0008006" key="4">
    <source>
        <dbReference type="Google" id="ProtNLM"/>
    </source>
</evidence>
<dbReference type="PANTHER" id="PTHR37574">
    <property type="entry name" value="LIPASE B"/>
    <property type="match status" value="1"/>
</dbReference>
<name>A0A4U0TS62_9PEZI</name>
<keyword evidence="3" id="KW-1185">Reference proteome</keyword>
<feature type="signal peptide" evidence="1">
    <location>
        <begin position="1"/>
        <end position="20"/>
    </location>
</feature>